<dbReference type="InterPro" id="IPR016181">
    <property type="entry name" value="Acyl_CoA_acyltransferase"/>
</dbReference>
<dbReference type="PANTHER" id="PTHR31435">
    <property type="entry name" value="PROTEIN NATD1"/>
    <property type="match status" value="1"/>
</dbReference>
<dbReference type="OrthoDB" id="5405911at2"/>
<sequence>MVESVVDVHDNTEDQRYDLMVDGDLGGTIVYRDPRPGVRQLVHTEVRPELGGRGLAGVVAKAALDDIRAKGWQVVPTCPYVASYIEKHPEYADLVAGG</sequence>
<reference evidence="2 3" key="1">
    <citation type="submission" date="2019-09" db="EMBL/GenBank/DDBJ databases">
        <title>Mumia zhuanghuii sp. nov. isolated from the intestinal contents of plateau pika (Ochotona curzoniae) in the Qinghai-Tibet plateau of China.</title>
        <authorList>
            <person name="Tian Z."/>
        </authorList>
    </citation>
    <scope>NUCLEOTIDE SEQUENCE [LARGE SCALE GENOMIC DNA]</scope>
    <source>
        <strain evidence="3">350</strain>
    </source>
</reference>
<dbReference type="GO" id="GO:0016740">
    <property type="term" value="F:transferase activity"/>
    <property type="evidence" value="ECO:0007669"/>
    <property type="project" value="UniProtKB-KW"/>
</dbReference>
<evidence type="ECO:0000313" key="2">
    <source>
        <dbReference type="EMBL" id="KAA1425233.1"/>
    </source>
</evidence>
<keyword evidence="2" id="KW-0808">Transferase</keyword>
<gene>
    <name evidence="2" type="ORF">FE697_005025</name>
</gene>
<dbReference type="PANTHER" id="PTHR31435:SF10">
    <property type="entry name" value="BSR4717 PROTEIN"/>
    <property type="match status" value="1"/>
</dbReference>
<dbReference type="InterPro" id="IPR031165">
    <property type="entry name" value="GNAT_YJDJ"/>
</dbReference>
<dbReference type="Proteomes" id="UP000307768">
    <property type="component" value="Unassembled WGS sequence"/>
</dbReference>
<evidence type="ECO:0000313" key="3">
    <source>
        <dbReference type="Proteomes" id="UP000307768"/>
    </source>
</evidence>
<dbReference type="PROSITE" id="PS51729">
    <property type="entry name" value="GNAT_YJDJ"/>
    <property type="match status" value="1"/>
</dbReference>
<proteinExistence type="predicted"/>
<dbReference type="Pfam" id="PF14542">
    <property type="entry name" value="Acetyltransf_CG"/>
    <property type="match status" value="1"/>
</dbReference>
<feature type="domain" description="N-acetyltransferase" evidence="1">
    <location>
        <begin position="9"/>
        <end position="96"/>
    </location>
</feature>
<dbReference type="EMBL" id="VDFQ02000001">
    <property type="protein sequence ID" value="KAA1425233.1"/>
    <property type="molecule type" value="Genomic_DNA"/>
</dbReference>
<organism evidence="2 3">
    <name type="scientific">Mumia zhuanghuii</name>
    <dbReference type="NCBI Taxonomy" id="2585211"/>
    <lineage>
        <taxon>Bacteria</taxon>
        <taxon>Bacillati</taxon>
        <taxon>Actinomycetota</taxon>
        <taxon>Actinomycetes</taxon>
        <taxon>Propionibacteriales</taxon>
        <taxon>Nocardioidaceae</taxon>
        <taxon>Mumia</taxon>
    </lineage>
</organism>
<comment type="caution">
    <text evidence="2">The sequence shown here is derived from an EMBL/GenBank/DDBJ whole genome shotgun (WGS) entry which is preliminary data.</text>
</comment>
<dbReference type="SUPFAM" id="SSF55729">
    <property type="entry name" value="Acyl-CoA N-acyltransferases (Nat)"/>
    <property type="match status" value="1"/>
</dbReference>
<dbReference type="InterPro" id="IPR045057">
    <property type="entry name" value="Gcn5-rel_NAT"/>
</dbReference>
<dbReference type="Gene3D" id="3.40.630.30">
    <property type="match status" value="1"/>
</dbReference>
<protein>
    <submittedName>
        <fullName evidence="2">N-acetyltransferase</fullName>
    </submittedName>
</protein>
<dbReference type="AlphaFoldDB" id="A0A5Q6S4A8"/>
<accession>A0A5Q6S4A8</accession>
<evidence type="ECO:0000259" key="1">
    <source>
        <dbReference type="PROSITE" id="PS51729"/>
    </source>
</evidence>
<dbReference type="RefSeq" id="WP_149768408.1">
    <property type="nucleotide sequence ID" value="NZ_VDFQ02000001.1"/>
</dbReference>
<name>A0A5Q6S4A8_9ACTN</name>